<evidence type="ECO:0000313" key="7">
    <source>
        <dbReference type="Proteomes" id="UP000033101"/>
    </source>
</evidence>
<dbReference type="PATRIC" id="fig|1434110.4.peg.1873"/>
<dbReference type="GO" id="GO:0000166">
    <property type="term" value="F:nucleotide binding"/>
    <property type="evidence" value="ECO:0007669"/>
    <property type="project" value="InterPro"/>
</dbReference>
<keyword evidence="3" id="KW-0808">Transferase</keyword>
<accession>A0A0E3SD58</accession>
<dbReference type="Gene3D" id="3.90.1600.10">
    <property type="entry name" value="Palm domain of DNA polymerase"/>
    <property type="match status" value="1"/>
</dbReference>
<organism evidence="6 7">
    <name type="scientific">Methanosarcina horonobensis HB-1 = JCM 15518</name>
    <dbReference type="NCBI Taxonomy" id="1434110"/>
    <lineage>
        <taxon>Archaea</taxon>
        <taxon>Methanobacteriati</taxon>
        <taxon>Methanobacteriota</taxon>
        <taxon>Stenosarchaea group</taxon>
        <taxon>Methanomicrobia</taxon>
        <taxon>Methanosarcinales</taxon>
        <taxon>Methanosarcinaceae</taxon>
        <taxon>Methanosarcina</taxon>
    </lineage>
</organism>
<evidence type="ECO:0000256" key="2">
    <source>
        <dbReference type="ARBA" id="ARBA00012417"/>
    </source>
</evidence>
<dbReference type="OrthoDB" id="134451at2157"/>
<evidence type="ECO:0000256" key="1">
    <source>
        <dbReference type="ARBA" id="ARBA00005755"/>
    </source>
</evidence>
<protein>
    <recommendedName>
        <fullName evidence="2">DNA-directed DNA polymerase</fullName>
        <ecNumber evidence="2">2.7.7.7</ecNumber>
    </recommendedName>
</protein>
<dbReference type="GO" id="GO:0003887">
    <property type="term" value="F:DNA-directed DNA polymerase activity"/>
    <property type="evidence" value="ECO:0007669"/>
    <property type="project" value="UniProtKB-KW"/>
</dbReference>
<evidence type="ECO:0000313" key="6">
    <source>
        <dbReference type="EMBL" id="AKB77982.1"/>
    </source>
</evidence>
<reference evidence="6 7" key="1">
    <citation type="submission" date="2014-07" db="EMBL/GenBank/DDBJ databases">
        <title>Methanogenic archaea and the global carbon cycle.</title>
        <authorList>
            <person name="Henriksen J.R."/>
            <person name="Luke J."/>
            <person name="Reinhart S."/>
            <person name="Benedict M.N."/>
            <person name="Youngblut N.D."/>
            <person name="Metcalf M.E."/>
            <person name="Whitaker R.J."/>
            <person name="Metcalf W.W."/>
        </authorList>
    </citation>
    <scope>NUCLEOTIDE SEQUENCE [LARGE SCALE GENOMIC DNA]</scope>
    <source>
        <strain evidence="6 7">HB-1</strain>
    </source>
</reference>
<dbReference type="SUPFAM" id="SSF56672">
    <property type="entry name" value="DNA/RNA polymerases"/>
    <property type="match status" value="1"/>
</dbReference>
<sequence>MSKVAVRGYTQRLEKKGEYRSFRRYDTPLRHNRVLVFDTETTTDQYQNFKIGYFQIYQDGVIQHDGLFYDPSTLNEREIKTLEAYSRKHDISLYSLGKFIDNVFYPEVFELKTLCNGYNLAFDISRIAKKSGDSRVKNRGGFTLTLSDDPFNPPIIVKKLGYSNSFKFTTTKQNKGESYFSGYFLDTQRLAEVLLQSNHISLEKAGEKLNTPVQKMKGIEHGKVTEKYIDYLVKDVETTQAVYEKLVKELDVYQIHIPITKIFSEASIGKHSLEQMGIKPFLEMNPDFPDSIIGNMMTSYFGGRTECKIRKEPIKVTVLDFTSMYPTVTMLMNLWKYIIAESLEIQDITEEVRIFVSKLKLSDLQKPDTWKKLVVMVRIQPDNDILPVRMDYKGNNTGFNVGINYLSSKSEMWYSLPDVIGSYLLTGKVPKIIEAVKFVPKGVQKNLRKSRVLGIDIDPLKDNVVQVLVEERQRIKQELKNTERNDPEYQHLSSRAQAIKILVNALSYGIFIELNPEDKKSEFQVYGLENFVTKENRFEKSGKYFHPLLAVMITSGARLFLTMAEARLKELGAIHAYMDTDSVFVPPDKAQELVEFFQPLNPYNIDIPLLKPEKKDLWFYGIASKRYALYYYEDRKIRFMEDERSYKLHGLGHLTNPFPNSVEDWQGEIWQDILKLHYGLITERDIGEKYSNLYAISKLTVSTSNVLNRFKKLNDGKPWKEQIKPFNFFLVGFQAIEENEKAVKPLAPFTKDYQKIVYEPFIDYEKGEVKEGSQYFKPLSRTILQYIEHLENKFDGDIGVLKRKYIQADGLVYIGKEANNIEDQPLDVTGAQGFINEEETINFILTLIPEKARKIGIKHRSELKYLKEKARERKLNFNTTNMQKILKYYSSQGLNTEAK</sequence>
<dbReference type="InterPro" id="IPR006172">
    <property type="entry name" value="DNA-dir_DNA_pol_B"/>
</dbReference>
<dbReference type="STRING" id="1434110.MSHOH_1499"/>
<dbReference type="EC" id="2.7.7.7" evidence="2"/>
<keyword evidence="4" id="KW-0548">Nucleotidyltransferase</keyword>
<keyword evidence="7" id="KW-1185">Reference proteome</keyword>
<name>A0A0E3SD58_9EURY</name>
<dbReference type="SMART" id="SM00486">
    <property type="entry name" value="POLBc"/>
    <property type="match status" value="1"/>
</dbReference>
<dbReference type="GeneID" id="24830703"/>
<dbReference type="Proteomes" id="UP000033101">
    <property type="component" value="Chromosome"/>
</dbReference>
<evidence type="ECO:0000256" key="3">
    <source>
        <dbReference type="ARBA" id="ARBA00022679"/>
    </source>
</evidence>
<dbReference type="InterPro" id="IPR023211">
    <property type="entry name" value="DNA_pol_palm_dom_sf"/>
</dbReference>
<evidence type="ECO:0000256" key="4">
    <source>
        <dbReference type="ARBA" id="ARBA00022695"/>
    </source>
</evidence>
<comment type="similarity">
    <text evidence="1">Belongs to the DNA polymerase type-B family.</text>
</comment>
<dbReference type="InterPro" id="IPR043502">
    <property type="entry name" value="DNA/RNA_pol_sf"/>
</dbReference>
<dbReference type="GO" id="GO:0003676">
    <property type="term" value="F:nucleic acid binding"/>
    <property type="evidence" value="ECO:0007669"/>
    <property type="project" value="InterPro"/>
</dbReference>
<dbReference type="AlphaFoldDB" id="A0A0E3SD58"/>
<dbReference type="HOGENOM" id="CLU_325076_0_0_2"/>
<dbReference type="Gene3D" id="1.10.287.690">
    <property type="entry name" value="Helix hairpin bin"/>
    <property type="match status" value="1"/>
</dbReference>
<proteinExistence type="inferred from homology"/>
<dbReference type="EMBL" id="CP009516">
    <property type="protein sequence ID" value="AKB77982.1"/>
    <property type="molecule type" value="Genomic_DNA"/>
</dbReference>
<evidence type="ECO:0000256" key="5">
    <source>
        <dbReference type="ARBA" id="ARBA00022932"/>
    </source>
</evidence>
<dbReference type="KEGG" id="mhor:MSHOH_1499"/>
<keyword evidence="5" id="KW-0239">DNA-directed DNA polymerase</keyword>
<dbReference type="RefSeq" id="WP_048138750.1">
    <property type="nucleotide sequence ID" value="NZ_CP009516.1"/>
</dbReference>
<gene>
    <name evidence="6" type="ORF">MSHOH_1499</name>
</gene>